<evidence type="ECO:0000256" key="1">
    <source>
        <dbReference type="SAM" id="MobiDB-lite"/>
    </source>
</evidence>
<gene>
    <name evidence="2" type="ORF">M427DRAFT_139555</name>
</gene>
<name>A0A139A0X1_GONPJ</name>
<dbReference type="Proteomes" id="UP000070544">
    <property type="component" value="Unassembled WGS sequence"/>
</dbReference>
<dbReference type="AlphaFoldDB" id="A0A139A0X1"/>
<protein>
    <submittedName>
        <fullName evidence="2">Uncharacterized protein</fullName>
    </submittedName>
</protein>
<sequence>MFLDGAYSFAAKRHDRRQPLLLSQSLRTDGVEVHLLCHNLSKQTARKPNSVAVTRYNCDIGFSERSYKDLLKTRSSDINLHDEALGHLNRNHSVSTPPNHTELTTNLPRPPGLILPSNGKLFLRPGTSGYTTFGQGKATFRGTASLAKIAEVIHTGEEALDLASTHTNITIDLGLKDIAHVSVSTLERDGETYRPLTFSFYITSCSKDQETLQTVRTKAANARFASEAVLDHQVALSKDSSRSLEAINNLRYLKACQIHGESIYQSNTSHDARKERFQARRTTQRFYSKVKNAIVAANKAALVQRRVDQLLALERKKRPSDWQPLSSDLAALHDGAIRWFKAEPIILVPIVVVGNPTFTAKRQGRRTRRGGIKTTTWKRSVTSPKALRDYLGRFLFIITVNEHMSS</sequence>
<proteinExistence type="predicted"/>
<feature type="compositionally biased region" description="Polar residues" evidence="1">
    <location>
        <begin position="91"/>
        <end position="107"/>
    </location>
</feature>
<accession>A0A139A0X1</accession>
<reference evidence="2 3" key="1">
    <citation type="journal article" date="2015" name="Genome Biol. Evol.">
        <title>Phylogenomic analyses indicate that early fungi evolved digesting cell walls of algal ancestors of land plants.</title>
        <authorList>
            <person name="Chang Y."/>
            <person name="Wang S."/>
            <person name="Sekimoto S."/>
            <person name="Aerts A.L."/>
            <person name="Choi C."/>
            <person name="Clum A."/>
            <person name="LaButti K.M."/>
            <person name="Lindquist E.A."/>
            <person name="Yee Ngan C."/>
            <person name="Ohm R.A."/>
            <person name="Salamov A.A."/>
            <person name="Grigoriev I.V."/>
            <person name="Spatafora J.W."/>
            <person name="Berbee M.L."/>
        </authorList>
    </citation>
    <scope>NUCLEOTIDE SEQUENCE [LARGE SCALE GENOMIC DNA]</scope>
    <source>
        <strain evidence="2 3">JEL478</strain>
    </source>
</reference>
<dbReference type="EMBL" id="KQ965827">
    <property type="protein sequence ID" value="KXS10411.1"/>
    <property type="molecule type" value="Genomic_DNA"/>
</dbReference>
<feature type="region of interest" description="Disordered" evidence="1">
    <location>
        <begin position="89"/>
        <end position="110"/>
    </location>
</feature>
<keyword evidence="3" id="KW-1185">Reference proteome</keyword>
<evidence type="ECO:0000313" key="2">
    <source>
        <dbReference type="EMBL" id="KXS10411.1"/>
    </source>
</evidence>
<evidence type="ECO:0000313" key="3">
    <source>
        <dbReference type="Proteomes" id="UP000070544"/>
    </source>
</evidence>
<organism evidence="2 3">
    <name type="scientific">Gonapodya prolifera (strain JEL478)</name>
    <name type="common">Monoblepharis prolifera</name>
    <dbReference type="NCBI Taxonomy" id="1344416"/>
    <lineage>
        <taxon>Eukaryota</taxon>
        <taxon>Fungi</taxon>
        <taxon>Fungi incertae sedis</taxon>
        <taxon>Chytridiomycota</taxon>
        <taxon>Chytridiomycota incertae sedis</taxon>
        <taxon>Monoblepharidomycetes</taxon>
        <taxon>Monoblepharidales</taxon>
        <taxon>Gonapodyaceae</taxon>
        <taxon>Gonapodya</taxon>
    </lineage>
</organism>